<proteinExistence type="predicted"/>
<sequence>MYSRKKNSLACAGVVVLSNGSAWSMVGGESEGGGDVWLRAALVKETGAWGIDTLPLRFSSLARIRECITCDIG</sequence>
<name>A0A5B7HM58_PORTR</name>
<dbReference type="Proteomes" id="UP000324222">
    <property type="component" value="Unassembled WGS sequence"/>
</dbReference>
<organism evidence="1 2">
    <name type="scientific">Portunus trituberculatus</name>
    <name type="common">Swimming crab</name>
    <name type="synonym">Neptunus trituberculatus</name>
    <dbReference type="NCBI Taxonomy" id="210409"/>
    <lineage>
        <taxon>Eukaryota</taxon>
        <taxon>Metazoa</taxon>
        <taxon>Ecdysozoa</taxon>
        <taxon>Arthropoda</taxon>
        <taxon>Crustacea</taxon>
        <taxon>Multicrustacea</taxon>
        <taxon>Malacostraca</taxon>
        <taxon>Eumalacostraca</taxon>
        <taxon>Eucarida</taxon>
        <taxon>Decapoda</taxon>
        <taxon>Pleocyemata</taxon>
        <taxon>Brachyura</taxon>
        <taxon>Eubrachyura</taxon>
        <taxon>Portunoidea</taxon>
        <taxon>Portunidae</taxon>
        <taxon>Portuninae</taxon>
        <taxon>Portunus</taxon>
    </lineage>
</organism>
<accession>A0A5B7HM58</accession>
<keyword evidence="2" id="KW-1185">Reference proteome</keyword>
<evidence type="ECO:0000313" key="1">
    <source>
        <dbReference type="EMBL" id="MPC71273.1"/>
    </source>
</evidence>
<dbReference type="EMBL" id="VSRR010032609">
    <property type="protein sequence ID" value="MPC71273.1"/>
    <property type="molecule type" value="Genomic_DNA"/>
</dbReference>
<protein>
    <submittedName>
        <fullName evidence="1">Uncharacterized protein</fullName>
    </submittedName>
</protein>
<reference evidence="1 2" key="1">
    <citation type="submission" date="2019-05" db="EMBL/GenBank/DDBJ databases">
        <title>Another draft genome of Portunus trituberculatus and its Hox gene families provides insights of decapod evolution.</title>
        <authorList>
            <person name="Jeong J.-H."/>
            <person name="Song I."/>
            <person name="Kim S."/>
            <person name="Choi T."/>
            <person name="Kim D."/>
            <person name="Ryu S."/>
            <person name="Kim W."/>
        </authorList>
    </citation>
    <scope>NUCLEOTIDE SEQUENCE [LARGE SCALE GENOMIC DNA]</scope>
    <source>
        <tissue evidence="1">Muscle</tissue>
    </source>
</reference>
<gene>
    <name evidence="1" type="ORF">E2C01_065545</name>
</gene>
<comment type="caution">
    <text evidence="1">The sequence shown here is derived from an EMBL/GenBank/DDBJ whole genome shotgun (WGS) entry which is preliminary data.</text>
</comment>
<dbReference type="AlphaFoldDB" id="A0A5B7HM58"/>
<evidence type="ECO:0000313" key="2">
    <source>
        <dbReference type="Proteomes" id="UP000324222"/>
    </source>
</evidence>